<reference evidence="2" key="1">
    <citation type="submission" date="2021-06" db="EMBL/GenBank/DDBJ databases">
        <authorList>
            <person name="Kallberg Y."/>
            <person name="Tangrot J."/>
            <person name="Rosling A."/>
        </authorList>
    </citation>
    <scope>NUCLEOTIDE SEQUENCE</scope>
    <source>
        <strain evidence="2">FL966</strain>
    </source>
</reference>
<dbReference type="Proteomes" id="UP000789759">
    <property type="component" value="Unassembled WGS sequence"/>
</dbReference>
<proteinExistence type="predicted"/>
<name>A0A9N9FUL3_9GLOM</name>
<accession>A0A9N9FUL3</accession>
<dbReference type="OrthoDB" id="2433405at2759"/>
<evidence type="ECO:0000313" key="3">
    <source>
        <dbReference type="Proteomes" id="UP000789759"/>
    </source>
</evidence>
<keyword evidence="3" id="KW-1185">Reference proteome</keyword>
<dbReference type="EMBL" id="CAJVQA010002793">
    <property type="protein sequence ID" value="CAG8557424.1"/>
    <property type="molecule type" value="Genomic_DNA"/>
</dbReference>
<sequence length="147" mass="16954">MDVSKILFKKDLVDIIVMLSIRPAEVRSLQIFHYEPDLLNAPKNSEHAKELLTWIQDTIKFLKQEPYKTIPKKLRDYESKHASRIHSGKKPIFQHLKLLSRITMRQESDHLNAGDNYTIGNTESEKSDSEPETSNSLKPQIQASLLS</sequence>
<organism evidence="2 3">
    <name type="scientific">Cetraspora pellucida</name>
    <dbReference type="NCBI Taxonomy" id="1433469"/>
    <lineage>
        <taxon>Eukaryota</taxon>
        <taxon>Fungi</taxon>
        <taxon>Fungi incertae sedis</taxon>
        <taxon>Mucoromycota</taxon>
        <taxon>Glomeromycotina</taxon>
        <taxon>Glomeromycetes</taxon>
        <taxon>Diversisporales</taxon>
        <taxon>Gigasporaceae</taxon>
        <taxon>Cetraspora</taxon>
    </lineage>
</organism>
<evidence type="ECO:0000313" key="2">
    <source>
        <dbReference type="EMBL" id="CAG8557424.1"/>
    </source>
</evidence>
<feature type="region of interest" description="Disordered" evidence="1">
    <location>
        <begin position="110"/>
        <end position="147"/>
    </location>
</feature>
<evidence type="ECO:0000256" key="1">
    <source>
        <dbReference type="SAM" id="MobiDB-lite"/>
    </source>
</evidence>
<comment type="caution">
    <text evidence="2">The sequence shown here is derived from an EMBL/GenBank/DDBJ whole genome shotgun (WGS) entry which is preliminary data.</text>
</comment>
<feature type="compositionally biased region" description="Polar residues" evidence="1">
    <location>
        <begin position="132"/>
        <end position="147"/>
    </location>
</feature>
<gene>
    <name evidence="2" type="ORF">CPELLU_LOCUS5040</name>
</gene>
<protein>
    <submittedName>
        <fullName evidence="2">10653_t:CDS:1</fullName>
    </submittedName>
</protein>
<dbReference type="AlphaFoldDB" id="A0A9N9FUL3"/>